<organism evidence="1 2">
    <name type="scientific">Colletotrichum spinosum</name>
    <dbReference type="NCBI Taxonomy" id="1347390"/>
    <lineage>
        <taxon>Eukaryota</taxon>
        <taxon>Fungi</taxon>
        <taxon>Dikarya</taxon>
        <taxon>Ascomycota</taxon>
        <taxon>Pezizomycotina</taxon>
        <taxon>Sordariomycetes</taxon>
        <taxon>Hypocreomycetidae</taxon>
        <taxon>Glomerellales</taxon>
        <taxon>Glomerellaceae</taxon>
        <taxon>Colletotrichum</taxon>
        <taxon>Colletotrichum orbiculare species complex</taxon>
    </lineage>
</organism>
<dbReference type="Proteomes" id="UP000295083">
    <property type="component" value="Unassembled WGS sequence"/>
</dbReference>
<evidence type="ECO:0000313" key="2">
    <source>
        <dbReference type="Proteomes" id="UP000295083"/>
    </source>
</evidence>
<dbReference type="AlphaFoldDB" id="A0A4R8QJJ7"/>
<name>A0A4R8QJJ7_9PEZI</name>
<evidence type="ECO:0000313" key="1">
    <source>
        <dbReference type="EMBL" id="TDZ34253.1"/>
    </source>
</evidence>
<sequence>MPISTKCCTCDGFPVRIKRLAGVEQSHRNTTSFQFFIDEGQWLWGTRLFSGAQLVITTPDRLLDRSTSCFLVVSQEYTGNETDDQRRGVSGILRDAKIVSMKATPNESEGMEESPAES</sequence>
<dbReference type="EMBL" id="QAPG01000056">
    <property type="protein sequence ID" value="TDZ34253.1"/>
    <property type="molecule type" value="Genomic_DNA"/>
</dbReference>
<comment type="caution">
    <text evidence="1">The sequence shown here is derived from an EMBL/GenBank/DDBJ whole genome shotgun (WGS) entry which is preliminary data.</text>
</comment>
<accession>A0A4R8QJJ7</accession>
<proteinExistence type="predicted"/>
<reference evidence="1 2" key="1">
    <citation type="submission" date="2018-11" db="EMBL/GenBank/DDBJ databases">
        <title>Genome sequence and assembly of Colletotrichum spinosum.</title>
        <authorList>
            <person name="Gan P."/>
            <person name="Shirasu K."/>
        </authorList>
    </citation>
    <scope>NUCLEOTIDE SEQUENCE [LARGE SCALE GENOMIC DNA]</scope>
    <source>
        <strain evidence="1 2">CBS 515.97</strain>
    </source>
</reference>
<keyword evidence="2" id="KW-1185">Reference proteome</keyword>
<gene>
    <name evidence="1" type="ORF">C8035_v009589</name>
</gene>
<protein>
    <submittedName>
        <fullName evidence="1">Uncharacterized protein</fullName>
    </submittedName>
</protein>